<reference evidence="2" key="1">
    <citation type="journal article" date="2005" name="Nature">
        <title>The map-based sequence of the rice genome.</title>
        <authorList>
            <consortium name="International rice genome sequencing project (IRGSP)"/>
            <person name="Matsumoto T."/>
            <person name="Wu J."/>
            <person name="Kanamori H."/>
            <person name="Katayose Y."/>
            <person name="Fujisawa M."/>
            <person name="Namiki N."/>
            <person name="Mizuno H."/>
            <person name="Yamamoto K."/>
            <person name="Antonio B.A."/>
            <person name="Baba T."/>
            <person name="Sakata K."/>
            <person name="Nagamura Y."/>
            <person name="Aoki H."/>
            <person name="Arikawa K."/>
            <person name="Arita K."/>
            <person name="Bito T."/>
            <person name="Chiden Y."/>
            <person name="Fujitsuka N."/>
            <person name="Fukunaka R."/>
            <person name="Hamada M."/>
            <person name="Harada C."/>
            <person name="Hayashi A."/>
            <person name="Hijishita S."/>
            <person name="Honda M."/>
            <person name="Hosokawa S."/>
            <person name="Ichikawa Y."/>
            <person name="Idonuma A."/>
            <person name="Iijima M."/>
            <person name="Ikeda M."/>
            <person name="Ikeno M."/>
            <person name="Ito K."/>
            <person name="Ito S."/>
            <person name="Ito T."/>
            <person name="Ito Y."/>
            <person name="Ito Y."/>
            <person name="Iwabuchi A."/>
            <person name="Kamiya K."/>
            <person name="Karasawa W."/>
            <person name="Kurita K."/>
            <person name="Katagiri S."/>
            <person name="Kikuta A."/>
            <person name="Kobayashi H."/>
            <person name="Kobayashi N."/>
            <person name="Machita K."/>
            <person name="Maehara T."/>
            <person name="Masukawa M."/>
            <person name="Mizubayashi T."/>
            <person name="Mukai Y."/>
            <person name="Nagasaki H."/>
            <person name="Nagata Y."/>
            <person name="Naito S."/>
            <person name="Nakashima M."/>
            <person name="Nakama Y."/>
            <person name="Nakamichi Y."/>
            <person name="Nakamura M."/>
            <person name="Meguro A."/>
            <person name="Negishi M."/>
            <person name="Ohta I."/>
            <person name="Ohta T."/>
            <person name="Okamoto M."/>
            <person name="Ono N."/>
            <person name="Saji S."/>
            <person name="Sakaguchi M."/>
            <person name="Sakai K."/>
            <person name="Shibata M."/>
            <person name="Shimokawa T."/>
            <person name="Song J."/>
            <person name="Takazaki Y."/>
            <person name="Terasawa K."/>
            <person name="Tsugane M."/>
            <person name="Tsuji K."/>
            <person name="Ueda S."/>
            <person name="Waki K."/>
            <person name="Yamagata H."/>
            <person name="Yamamoto M."/>
            <person name="Yamamoto S."/>
            <person name="Yamane H."/>
            <person name="Yoshiki S."/>
            <person name="Yoshihara R."/>
            <person name="Yukawa K."/>
            <person name="Zhong H."/>
            <person name="Yano M."/>
            <person name="Yuan Q."/>
            <person name="Ouyang S."/>
            <person name="Liu J."/>
            <person name="Jones K.M."/>
            <person name="Gansberger K."/>
            <person name="Moffat K."/>
            <person name="Hill J."/>
            <person name="Bera J."/>
            <person name="Fadrosh D."/>
            <person name="Jin S."/>
            <person name="Johri S."/>
            <person name="Kim M."/>
            <person name="Overton L."/>
            <person name="Reardon M."/>
            <person name="Tsitrin T."/>
            <person name="Vuong H."/>
            <person name="Weaver B."/>
            <person name="Ciecko A."/>
            <person name="Tallon L."/>
            <person name="Jackson J."/>
            <person name="Pai G."/>
            <person name="Aken S.V."/>
            <person name="Utterback T."/>
            <person name="Reidmuller S."/>
            <person name="Feldblyum T."/>
            <person name="Hsiao J."/>
            <person name="Zismann V."/>
            <person name="Iobst S."/>
            <person name="de Vazeille A.R."/>
            <person name="Buell C.R."/>
            <person name="Ying K."/>
            <person name="Li Y."/>
            <person name="Lu T."/>
            <person name="Huang Y."/>
            <person name="Zhao Q."/>
            <person name="Feng Q."/>
            <person name="Zhang L."/>
            <person name="Zhu J."/>
            <person name="Weng Q."/>
            <person name="Mu J."/>
            <person name="Lu Y."/>
            <person name="Fan D."/>
            <person name="Liu Y."/>
            <person name="Guan J."/>
            <person name="Zhang Y."/>
            <person name="Yu S."/>
            <person name="Liu X."/>
            <person name="Zhang Y."/>
            <person name="Hong G."/>
            <person name="Han B."/>
            <person name="Choisne N."/>
            <person name="Demange N."/>
            <person name="Orjeda G."/>
            <person name="Samain S."/>
            <person name="Cattolico L."/>
            <person name="Pelletier E."/>
            <person name="Couloux A."/>
            <person name="Segurens B."/>
            <person name="Wincker P."/>
            <person name="D'Hont A."/>
            <person name="Scarpelli C."/>
            <person name="Weissenbach J."/>
            <person name="Salanoubat M."/>
            <person name="Quetier F."/>
            <person name="Yu Y."/>
            <person name="Kim H.R."/>
            <person name="Rambo T."/>
            <person name="Currie J."/>
            <person name="Collura K."/>
            <person name="Luo M."/>
            <person name="Yang T."/>
            <person name="Ammiraju J.S.S."/>
            <person name="Engler F."/>
            <person name="Soderlund C."/>
            <person name="Wing R.A."/>
            <person name="Palmer L.E."/>
            <person name="de la Bastide M."/>
            <person name="Spiegel L."/>
            <person name="Nascimento L."/>
            <person name="Zutavern T."/>
            <person name="O'Shaughnessy A."/>
            <person name="Dike S."/>
            <person name="Dedhia N."/>
            <person name="Preston R."/>
            <person name="Balija V."/>
            <person name="McCombie W.R."/>
            <person name="Chow T."/>
            <person name="Chen H."/>
            <person name="Chung M."/>
            <person name="Chen C."/>
            <person name="Shaw J."/>
            <person name="Wu H."/>
            <person name="Hsiao K."/>
            <person name="Chao Y."/>
            <person name="Chu M."/>
            <person name="Cheng C."/>
            <person name="Hour A."/>
            <person name="Lee P."/>
            <person name="Lin S."/>
            <person name="Lin Y."/>
            <person name="Liou J."/>
            <person name="Liu S."/>
            <person name="Hsing Y."/>
            <person name="Raghuvanshi S."/>
            <person name="Mohanty A."/>
            <person name="Bharti A.K."/>
            <person name="Gaur A."/>
            <person name="Gupta V."/>
            <person name="Kumar D."/>
            <person name="Ravi V."/>
            <person name="Vij S."/>
            <person name="Kapur A."/>
            <person name="Khurana P."/>
            <person name="Khurana P."/>
            <person name="Khurana J.P."/>
            <person name="Tyagi A.K."/>
            <person name="Gaikwad K."/>
            <person name="Singh A."/>
            <person name="Dalal V."/>
            <person name="Srivastava S."/>
            <person name="Dixit A."/>
            <person name="Pal A.K."/>
            <person name="Ghazi I.A."/>
            <person name="Yadav M."/>
            <person name="Pandit A."/>
            <person name="Bhargava A."/>
            <person name="Sureshbabu K."/>
            <person name="Batra K."/>
            <person name="Sharma T.R."/>
            <person name="Mohapatra T."/>
            <person name="Singh N.K."/>
            <person name="Messing J."/>
            <person name="Nelson A.B."/>
            <person name="Fuks G."/>
            <person name="Kavchok S."/>
            <person name="Keizer G."/>
            <person name="Linton E."/>
            <person name="Llaca V."/>
            <person name="Song R."/>
            <person name="Tanyolac B."/>
            <person name="Young S."/>
            <person name="Ho-Il K."/>
            <person name="Hahn J.H."/>
            <person name="Sangsakoo G."/>
            <person name="Vanavichit A."/>
            <person name="de Mattos Luiz.A.T."/>
            <person name="Zimmer P.D."/>
            <person name="Malone G."/>
            <person name="Dellagostin O."/>
            <person name="de Oliveira A.C."/>
            <person name="Bevan M."/>
            <person name="Bancroft I."/>
            <person name="Minx P."/>
            <person name="Cordum H."/>
            <person name="Wilson R."/>
            <person name="Cheng Z."/>
            <person name="Jin W."/>
            <person name="Jiang J."/>
            <person name="Leong S.A."/>
            <person name="Iwama H."/>
            <person name="Gojobori T."/>
            <person name="Itoh T."/>
            <person name="Niimura Y."/>
            <person name="Fujii Y."/>
            <person name="Habara T."/>
            <person name="Sakai H."/>
            <person name="Sato Y."/>
            <person name="Wilson G."/>
            <person name="Kumar K."/>
            <person name="McCouch S."/>
            <person name="Juretic N."/>
            <person name="Hoen D."/>
            <person name="Wright S."/>
            <person name="Bruskiewich R."/>
            <person name="Bureau T."/>
            <person name="Miyao A."/>
            <person name="Hirochika H."/>
            <person name="Nishikawa T."/>
            <person name="Kadowaki K."/>
            <person name="Sugiura M."/>
            <person name="Burr B."/>
            <person name="Sasaki T."/>
        </authorList>
    </citation>
    <scope>NUCLEOTIDE SEQUENCE [LARGE SCALE GENOMIC DNA]</scope>
    <source>
        <strain evidence="2">cv. Nipponbare</strain>
    </source>
</reference>
<dbReference type="AlphaFoldDB" id="A0A0P0W756"/>
<dbReference type="EMBL" id="AP014960">
    <property type="protein sequence ID" value="BAS88075.1"/>
    <property type="molecule type" value="Genomic_DNA"/>
</dbReference>
<dbReference type="Proteomes" id="UP000059680">
    <property type="component" value="Chromosome 4"/>
</dbReference>
<dbReference type="InParanoid" id="A0A0P0W756"/>
<proteinExistence type="predicted"/>
<accession>A0A0P0W756</accession>
<organism evidence="1 2">
    <name type="scientific">Oryza sativa subsp. japonica</name>
    <name type="common">Rice</name>
    <dbReference type="NCBI Taxonomy" id="39947"/>
    <lineage>
        <taxon>Eukaryota</taxon>
        <taxon>Viridiplantae</taxon>
        <taxon>Streptophyta</taxon>
        <taxon>Embryophyta</taxon>
        <taxon>Tracheophyta</taxon>
        <taxon>Spermatophyta</taxon>
        <taxon>Magnoliopsida</taxon>
        <taxon>Liliopsida</taxon>
        <taxon>Poales</taxon>
        <taxon>Poaceae</taxon>
        <taxon>BOP clade</taxon>
        <taxon>Oryzoideae</taxon>
        <taxon>Oryzeae</taxon>
        <taxon>Oryzinae</taxon>
        <taxon>Oryza</taxon>
        <taxon>Oryza sativa</taxon>
    </lineage>
</organism>
<evidence type="ECO:0000313" key="2">
    <source>
        <dbReference type="Proteomes" id="UP000059680"/>
    </source>
</evidence>
<evidence type="ECO:0000313" key="1">
    <source>
        <dbReference type="EMBL" id="BAS88075.1"/>
    </source>
</evidence>
<gene>
    <name evidence="1" type="ordered locus">Os04g0202600</name>
    <name evidence="1" type="ORF">OSNPB_040202600</name>
</gene>
<reference evidence="1 2" key="2">
    <citation type="journal article" date="2013" name="Plant Cell Physiol.">
        <title>Rice Annotation Project Database (RAP-DB): an integrative and interactive database for rice genomics.</title>
        <authorList>
            <person name="Sakai H."/>
            <person name="Lee S.S."/>
            <person name="Tanaka T."/>
            <person name="Numa H."/>
            <person name="Kim J."/>
            <person name="Kawahara Y."/>
            <person name="Wakimoto H."/>
            <person name="Yang C.C."/>
            <person name="Iwamoto M."/>
            <person name="Abe T."/>
            <person name="Yamada Y."/>
            <person name="Muto A."/>
            <person name="Inokuchi H."/>
            <person name="Ikemura T."/>
            <person name="Matsumoto T."/>
            <person name="Sasaki T."/>
            <person name="Itoh T."/>
        </authorList>
    </citation>
    <scope>NUCLEOTIDE SEQUENCE [LARGE SCALE GENOMIC DNA]</scope>
    <source>
        <strain evidence="2">cv. Nipponbare</strain>
    </source>
</reference>
<keyword evidence="2" id="KW-1185">Reference proteome</keyword>
<dbReference type="PaxDb" id="39947-A0A0P0W756"/>
<name>A0A0P0W756_ORYSJ</name>
<sequence length="129" mass="14056">MVWKPLTIDENVVMRISCKSRRSRHDALVATTISQHEAVSATLVGEVIPLSVSSGCPHILCLSHKTLGNAPETYCCRAQTTMQQMTGRGYLYGAISECPIITGNARAMAKVRVVNNAKTMTEATYRTNA</sequence>
<protein>
    <submittedName>
        <fullName evidence="1">Os04g0202600 protein</fullName>
    </submittedName>
</protein>
<reference evidence="1 2" key="3">
    <citation type="journal article" date="2013" name="Rice">
        <title>Improvement of the Oryza sativa Nipponbare reference genome using next generation sequence and optical map data.</title>
        <authorList>
            <person name="Kawahara Y."/>
            <person name="de la Bastide M."/>
            <person name="Hamilton J.P."/>
            <person name="Kanamori H."/>
            <person name="McCombie W.R."/>
            <person name="Ouyang S."/>
            <person name="Schwartz D.C."/>
            <person name="Tanaka T."/>
            <person name="Wu J."/>
            <person name="Zhou S."/>
            <person name="Childs K.L."/>
            <person name="Davidson R.M."/>
            <person name="Lin H."/>
            <person name="Quesada-Ocampo L."/>
            <person name="Vaillancourt B."/>
            <person name="Sakai H."/>
            <person name="Lee S.S."/>
            <person name="Kim J."/>
            <person name="Numa H."/>
            <person name="Itoh T."/>
            <person name="Buell C.R."/>
            <person name="Matsumoto T."/>
        </authorList>
    </citation>
    <scope>NUCLEOTIDE SEQUENCE [LARGE SCALE GENOMIC DNA]</scope>
    <source>
        <strain evidence="2">cv. Nipponbare</strain>
    </source>
</reference>